<evidence type="ECO:0000256" key="1">
    <source>
        <dbReference type="SAM" id="MobiDB-lite"/>
    </source>
</evidence>
<reference evidence="2 3" key="1">
    <citation type="submission" date="2020-08" db="EMBL/GenBank/DDBJ databases">
        <title>Genomic Encyclopedia of Type Strains, Phase IV (KMG-IV): sequencing the most valuable type-strain genomes for metagenomic binning, comparative biology and taxonomic classification.</title>
        <authorList>
            <person name="Goeker M."/>
        </authorList>
    </citation>
    <scope>NUCLEOTIDE SEQUENCE [LARGE SCALE GENOMIC DNA]</scope>
    <source>
        <strain evidence="2 3">DSM 29854</strain>
    </source>
</reference>
<dbReference type="EMBL" id="JACJIQ010000012">
    <property type="protein sequence ID" value="MBA9078383.1"/>
    <property type="molecule type" value="Genomic_DNA"/>
</dbReference>
<feature type="compositionally biased region" description="Low complexity" evidence="1">
    <location>
        <begin position="25"/>
        <end position="37"/>
    </location>
</feature>
<protein>
    <submittedName>
        <fullName evidence="2">Uncharacterized protein</fullName>
    </submittedName>
</protein>
<evidence type="ECO:0000313" key="2">
    <source>
        <dbReference type="EMBL" id="MBA9078383.1"/>
    </source>
</evidence>
<accession>A0A839GKR4</accession>
<dbReference type="AlphaFoldDB" id="A0A839GKR4"/>
<keyword evidence="3" id="KW-1185">Reference proteome</keyword>
<sequence>MFHFAFWGCFPENSPKTQTSSSVPAGAGDAEAAGAEELSGSTDRRLKLAVPAVAMEQTAPGQVGKQMKPLLSERQRVRGFLILLVRLNIKNQRDKPKQRETAV</sequence>
<name>A0A839GKR4_9BACT</name>
<dbReference type="Proteomes" id="UP000563094">
    <property type="component" value="Unassembled WGS sequence"/>
</dbReference>
<comment type="caution">
    <text evidence="2">The sequence shown here is derived from an EMBL/GenBank/DDBJ whole genome shotgun (WGS) entry which is preliminary data.</text>
</comment>
<gene>
    <name evidence="2" type="ORF">FHS90_003109</name>
</gene>
<evidence type="ECO:0000313" key="3">
    <source>
        <dbReference type="Proteomes" id="UP000563094"/>
    </source>
</evidence>
<feature type="compositionally biased region" description="Polar residues" evidence="1">
    <location>
        <begin position="14"/>
        <end position="23"/>
    </location>
</feature>
<feature type="region of interest" description="Disordered" evidence="1">
    <location>
        <begin position="12"/>
        <end position="41"/>
    </location>
</feature>
<organism evidence="2 3">
    <name type="scientific">Rufibacter quisquiliarum</name>
    <dbReference type="NCBI Taxonomy" id="1549639"/>
    <lineage>
        <taxon>Bacteria</taxon>
        <taxon>Pseudomonadati</taxon>
        <taxon>Bacteroidota</taxon>
        <taxon>Cytophagia</taxon>
        <taxon>Cytophagales</taxon>
        <taxon>Hymenobacteraceae</taxon>
        <taxon>Rufibacter</taxon>
    </lineage>
</organism>
<proteinExistence type="predicted"/>